<name>A0ABP0PYU6_9DINO</name>
<feature type="transmembrane region" description="Helical" evidence="1">
    <location>
        <begin position="436"/>
        <end position="459"/>
    </location>
</feature>
<dbReference type="InterPro" id="IPR029058">
    <property type="entry name" value="AB_hydrolase_fold"/>
</dbReference>
<protein>
    <recommendedName>
        <fullName evidence="2">Fungal lipase-type domain-containing protein</fullName>
    </recommendedName>
</protein>
<dbReference type="Proteomes" id="UP001642484">
    <property type="component" value="Unassembled WGS sequence"/>
</dbReference>
<keyword evidence="1" id="KW-0812">Transmembrane</keyword>
<evidence type="ECO:0000256" key="1">
    <source>
        <dbReference type="SAM" id="Phobius"/>
    </source>
</evidence>
<dbReference type="Gene3D" id="3.40.50.1820">
    <property type="entry name" value="alpha/beta hydrolase"/>
    <property type="match status" value="1"/>
</dbReference>
<reference evidence="3 4" key="1">
    <citation type="submission" date="2024-02" db="EMBL/GenBank/DDBJ databases">
        <authorList>
            <person name="Chen Y."/>
            <person name="Shah S."/>
            <person name="Dougan E. K."/>
            <person name="Thang M."/>
            <person name="Chan C."/>
        </authorList>
    </citation>
    <scope>NUCLEOTIDE SEQUENCE [LARGE SCALE GENOMIC DNA]</scope>
</reference>
<gene>
    <name evidence="3" type="ORF">CCMP2556_LOCUS39606</name>
</gene>
<organism evidence="3 4">
    <name type="scientific">Durusdinium trenchii</name>
    <dbReference type="NCBI Taxonomy" id="1381693"/>
    <lineage>
        <taxon>Eukaryota</taxon>
        <taxon>Sar</taxon>
        <taxon>Alveolata</taxon>
        <taxon>Dinophyceae</taxon>
        <taxon>Suessiales</taxon>
        <taxon>Symbiodiniaceae</taxon>
        <taxon>Durusdinium</taxon>
    </lineage>
</organism>
<dbReference type="SUPFAM" id="SSF53474">
    <property type="entry name" value="alpha/beta-Hydrolases"/>
    <property type="match status" value="1"/>
</dbReference>
<feature type="transmembrane region" description="Helical" evidence="1">
    <location>
        <begin position="714"/>
        <end position="735"/>
    </location>
</feature>
<dbReference type="Pfam" id="PF01764">
    <property type="entry name" value="Lipase_3"/>
    <property type="match status" value="1"/>
</dbReference>
<evidence type="ECO:0000313" key="4">
    <source>
        <dbReference type="Proteomes" id="UP001642484"/>
    </source>
</evidence>
<feature type="transmembrane region" description="Helical" evidence="1">
    <location>
        <begin position="618"/>
        <end position="650"/>
    </location>
</feature>
<feature type="transmembrane region" description="Helical" evidence="1">
    <location>
        <begin position="656"/>
        <end position="677"/>
    </location>
</feature>
<feature type="transmembrane region" description="Helical" evidence="1">
    <location>
        <begin position="402"/>
        <end position="424"/>
    </location>
</feature>
<evidence type="ECO:0000313" key="3">
    <source>
        <dbReference type="EMBL" id="CAK9080763.1"/>
    </source>
</evidence>
<dbReference type="InterPro" id="IPR002921">
    <property type="entry name" value="Fungal_lipase-type"/>
</dbReference>
<dbReference type="EMBL" id="CAXAMN010023773">
    <property type="protein sequence ID" value="CAK9080763.1"/>
    <property type="molecule type" value="Genomic_DNA"/>
</dbReference>
<sequence>MSGLRPSVGGESGSCVGRPWTRFEVTSGNLRKEWREVKLKQSEVDSTGKREASVFEKDLVFNYEVVKEVMMSIPHTCCHKGSRNELHKWHCMGEASGKWFLPSKLVAERMATCCAAPCGSEARRWRENHDLSGVQQGFVISEFRNYFRSLGASWGTPGIFTELRNYSNLDTFVASLAAVQVDQGEVQEFPVIPFGAIHRNQLGWAIHRSQLGDLSLSEEDDEDLEEERDPEKLSLCFRLGLFIGYIIPTWGHLSLANVGRSWAAGAFALWHCFLFLNSTILIFINCCSAILRCYIQWFSEMHDGYNPFSSKDREAEGHLGQGSWHVITHFFGAFFRSYILMSVTGDVMRFTYLLCVDAWRPDAFEAYRRLWVGDAWKELAIGQLYIQSWSVCLNKCQKAMDIIVQVFLYVSLDLVPILLFILVYDTPMHGSVVCEVCMAIGCFHIFCFYFLFIFGEAWLKISRFRWAWRAAKDRVTFARSGSSGIHIETETVWMTGDGTQFLSMEAEARSLCVLCCTIFHWLEYLLPVALALVTCVLGLVLDRYYLTEVGAVAASMLFFVMLGTHEALDHVANQQKCTPLWIRHMFRQPEILQRWGERWCRLGFSVQKRQRYPFAVSLGFTALVFGGFKLMMLTYSCMGLMLFLCLRLLWMRVEGAGGWFWAFLESFIEFILLNVLIITTTRNAMRDGAVVLLLCVMRQFGYQREINSGERVRLASMIVLGSVQVLLLTLVCFALDSASDDKWSQFGPYMGSKAWYNISSLTPVQEELADTLPMCLVRFPRGMPHSAKLDFNHSLSLADFGLMASLTYEPQNRVAEGCAHYFPEWHMEPRPPSVLDEDWVRFVMFTSDTNSTTVIAVRGTLTALDVLHDVTLWLVPAVLQLFNYIGPDVADGSWGISMSRLSQLIPLAPIRKQTTYDSVFLAVEYMLEHYPNRLYYLTGHSLGGGIAKLVELQLKTRIKPLTVAFAAPGVEHAARVLFPSGISELGNELATLTVEPNNDVISKIDVQIGNTLNAPCDGRALTCHSIYRTLWGIFQKCGSMTRRELRIPCGWSPEAPC</sequence>
<feature type="transmembrane region" description="Helical" evidence="1">
    <location>
        <begin position="511"/>
        <end position="539"/>
    </location>
</feature>
<keyword evidence="1" id="KW-1133">Transmembrane helix</keyword>
<keyword evidence="4" id="KW-1185">Reference proteome</keyword>
<feature type="domain" description="Fungal lipase-type" evidence="2">
    <location>
        <begin position="854"/>
        <end position="1001"/>
    </location>
</feature>
<feature type="transmembrane region" description="Helical" evidence="1">
    <location>
        <begin position="267"/>
        <end position="291"/>
    </location>
</feature>
<comment type="caution">
    <text evidence="3">The sequence shown here is derived from an EMBL/GenBank/DDBJ whole genome shotgun (WGS) entry which is preliminary data.</text>
</comment>
<keyword evidence="1" id="KW-0472">Membrane</keyword>
<proteinExistence type="predicted"/>
<accession>A0ABP0PYU6</accession>
<evidence type="ECO:0000259" key="2">
    <source>
        <dbReference type="Pfam" id="PF01764"/>
    </source>
</evidence>
<feature type="transmembrane region" description="Helical" evidence="1">
    <location>
        <begin position="545"/>
        <end position="564"/>
    </location>
</feature>